<dbReference type="KEGG" id="mars:A8C75_06320"/>
<dbReference type="GO" id="GO:0043448">
    <property type="term" value="P:alkane catabolic process"/>
    <property type="evidence" value="ECO:0007669"/>
    <property type="project" value="TreeGrafter"/>
</dbReference>
<gene>
    <name evidence="2" type="ORF">A8C75_06320</name>
</gene>
<dbReference type="RefSeq" id="WP_067387033.1">
    <property type="nucleotide sequence ID" value="NZ_CP015839.1"/>
</dbReference>
<dbReference type="OrthoDB" id="9800666at2"/>
<sequence length="123" mass="13049">MRKLTLATVLSMLISAPLFAAPAMTGDSTKGEILTDAQGMSLYTFDKDSNGLSACYDACAQNWPPLLAEAGAEADGDFAISERSDGGLQWTYKGAPLYGFVKDQQAGDITGDGVKDVWHLARP</sequence>
<reference evidence="3" key="1">
    <citation type="submission" date="2016-05" db="EMBL/GenBank/DDBJ databases">
        <authorList>
            <person name="Baek K."/>
            <person name="Yang S.-J."/>
        </authorList>
    </citation>
    <scope>NUCLEOTIDE SEQUENCE [LARGE SCALE GENOMIC DNA]</scope>
    <source>
        <strain evidence="3">ST58-10</strain>
    </source>
</reference>
<dbReference type="STRING" id="1821621.A8C75_06320"/>
<evidence type="ECO:0000313" key="3">
    <source>
        <dbReference type="Proteomes" id="UP000078070"/>
    </source>
</evidence>
<keyword evidence="3" id="KW-1185">Reference proteome</keyword>
<dbReference type="EMBL" id="CP015839">
    <property type="protein sequence ID" value="ANG65125.1"/>
    <property type="molecule type" value="Genomic_DNA"/>
</dbReference>
<evidence type="ECO:0000256" key="1">
    <source>
        <dbReference type="SAM" id="SignalP"/>
    </source>
</evidence>
<dbReference type="AlphaFoldDB" id="A0A1A9F4K7"/>
<dbReference type="PIRSF" id="PIRSF029720">
    <property type="entry name" value="UCP029720"/>
    <property type="match status" value="1"/>
</dbReference>
<protein>
    <recommendedName>
        <fullName evidence="4">Lipoprotein with Yx(FWY)xxD motif</fullName>
    </recommendedName>
</protein>
<accession>A0A1A9F4K7</accession>
<evidence type="ECO:0008006" key="4">
    <source>
        <dbReference type="Google" id="ProtNLM"/>
    </source>
</evidence>
<dbReference type="Proteomes" id="UP000078070">
    <property type="component" value="Chromosome"/>
</dbReference>
<keyword evidence="1" id="KW-0732">Signal</keyword>
<name>A0A1A9F4K7_9GAMM</name>
<organism evidence="2 3">
    <name type="scientific">Marinobacterium aestuarii</name>
    <dbReference type="NCBI Taxonomy" id="1821621"/>
    <lineage>
        <taxon>Bacteria</taxon>
        <taxon>Pseudomonadati</taxon>
        <taxon>Pseudomonadota</taxon>
        <taxon>Gammaproteobacteria</taxon>
        <taxon>Oceanospirillales</taxon>
        <taxon>Oceanospirillaceae</taxon>
        <taxon>Marinobacterium</taxon>
    </lineage>
</organism>
<dbReference type="InterPro" id="IPR005297">
    <property type="entry name" value="Lipoprotein_repeat"/>
</dbReference>
<feature type="chain" id="PRO_5008386700" description="Lipoprotein with Yx(FWY)xxD motif" evidence="1">
    <location>
        <begin position="21"/>
        <end position="123"/>
    </location>
</feature>
<dbReference type="Pfam" id="PF03640">
    <property type="entry name" value="Lipoprotein_15"/>
    <property type="match status" value="2"/>
</dbReference>
<dbReference type="PANTHER" id="PTHR39335:SF1">
    <property type="entry name" value="BLL4220 PROTEIN"/>
    <property type="match status" value="1"/>
</dbReference>
<evidence type="ECO:0000313" key="2">
    <source>
        <dbReference type="EMBL" id="ANG65125.1"/>
    </source>
</evidence>
<proteinExistence type="predicted"/>
<dbReference type="PANTHER" id="PTHR39335">
    <property type="entry name" value="BLL4220 PROTEIN"/>
    <property type="match status" value="1"/>
</dbReference>
<reference evidence="2 3" key="2">
    <citation type="journal article" date="2018" name="Int. J. Syst. Evol. Microbiol.">
        <title>Marinobacterium aestuarii sp. nov., a benzene-degrading marine bacterium isolated from estuary sediment.</title>
        <authorList>
            <person name="Bae S.S."/>
            <person name="Jung J."/>
            <person name="Chung D."/>
            <person name="Baek K."/>
        </authorList>
    </citation>
    <scope>NUCLEOTIDE SEQUENCE [LARGE SCALE GENOMIC DNA]</scope>
    <source>
        <strain evidence="2 3">ST58-10</strain>
    </source>
</reference>
<dbReference type="InterPro" id="IPR014558">
    <property type="entry name" value="UCP029720"/>
</dbReference>
<feature type="signal peptide" evidence="1">
    <location>
        <begin position="1"/>
        <end position="20"/>
    </location>
</feature>